<name>C7Z7K5_FUSV7</name>
<dbReference type="InParanoid" id="C7Z7K5"/>
<dbReference type="VEuPathDB" id="FungiDB:NECHADRAFT_76459"/>
<dbReference type="RefSeq" id="XP_003046603.1">
    <property type="nucleotide sequence ID" value="XM_003046557.1"/>
</dbReference>
<dbReference type="GeneID" id="9668388"/>
<dbReference type="AlphaFoldDB" id="C7Z7K5"/>
<organism evidence="1 2">
    <name type="scientific">Fusarium vanettenii (strain ATCC MYA-4622 / CBS 123669 / FGSC 9596 / NRRL 45880 / 77-13-4)</name>
    <name type="common">Fusarium solani subsp. pisi</name>
    <dbReference type="NCBI Taxonomy" id="660122"/>
    <lineage>
        <taxon>Eukaryota</taxon>
        <taxon>Fungi</taxon>
        <taxon>Dikarya</taxon>
        <taxon>Ascomycota</taxon>
        <taxon>Pezizomycotina</taxon>
        <taxon>Sordariomycetes</taxon>
        <taxon>Hypocreomycetidae</taxon>
        <taxon>Hypocreales</taxon>
        <taxon>Nectriaceae</taxon>
        <taxon>Fusarium</taxon>
        <taxon>Fusarium solani species complex</taxon>
        <taxon>Fusarium vanettenii</taxon>
    </lineage>
</organism>
<proteinExistence type="predicted"/>
<protein>
    <submittedName>
        <fullName evidence="1">Uncharacterized protein</fullName>
    </submittedName>
</protein>
<keyword evidence="2" id="KW-1185">Reference proteome</keyword>
<dbReference type="EMBL" id="GG698910">
    <property type="protein sequence ID" value="EEU40890.1"/>
    <property type="molecule type" value="Genomic_DNA"/>
</dbReference>
<reference evidence="1 2" key="1">
    <citation type="journal article" date="2009" name="PLoS Genet.">
        <title>The genome of Nectria haematococca: contribution of supernumerary chromosomes to gene expansion.</title>
        <authorList>
            <person name="Coleman J.J."/>
            <person name="Rounsley S.D."/>
            <person name="Rodriguez-Carres M."/>
            <person name="Kuo A."/>
            <person name="Wasmann C.C."/>
            <person name="Grimwood J."/>
            <person name="Schmutz J."/>
            <person name="Taga M."/>
            <person name="White G.J."/>
            <person name="Zhou S."/>
            <person name="Schwartz D.C."/>
            <person name="Freitag M."/>
            <person name="Ma L.J."/>
            <person name="Danchin E.G."/>
            <person name="Henrissat B."/>
            <person name="Coutinho P.M."/>
            <person name="Nelson D.R."/>
            <person name="Straney D."/>
            <person name="Napoli C.A."/>
            <person name="Barker B.M."/>
            <person name="Gribskov M."/>
            <person name="Rep M."/>
            <person name="Kroken S."/>
            <person name="Molnar I."/>
            <person name="Rensing C."/>
            <person name="Kennell J.C."/>
            <person name="Zamora J."/>
            <person name="Farman M.L."/>
            <person name="Selker E.U."/>
            <person name="Salamov A."/>
            <person name="Shapiro H."/>
            <person name="Pangilinan J."/>
            <person name="Lindquist E."/>
            <person name="Lamers C."/>
            <person name="Grigoriev I.V."/>
            <person name="Geiser D.M."/>
            <person name="Covert S.F."/>
            <person name="Temporini E."/>
            <person name="Vanetten H.D."/>
        </authorList>
    </citation>
    <scope>NUCLEOTIDE SEQUENCE [LARGE SCALE GENOMIC DNA]</scope>
    <source>
        <strain evidence="2">ATCC MYA-4622 / CBS 123669 / FGSC 9596 / NRRL 45880 / 77-13-4</strain>
    </source>
</reference>
<dbReference type="Proteomes" id="UP000005206">
    <property type="component" value="Chromosome 2"/>
</dbReference>
<evidence type="ECO:0000313" key="2">
    <source>
        <dbReference type="Proteomes" id="UP000005206"/>
    </source>
</evidence>
<dbReference type="KEGG" id="nhe:NECHADRAFT_76459"/>
<dbReference type="OrthoDB" id="4636359at2759"/>
<sequence>MDPFEKLHQDLRFMLLVSLDSLAEVVIAAQASPALLQQLQVSRGEIVRHYVLRDGDLIGDVLQDALAILKFPRPDATAANVDAQQRLAAIHGHLRKWGDKEFSDPFDPSTRDIPTMLDLHALCRQMWLYIGDYLSKATSHYLPRAYRRLPSWSHAHFSCHPAQIWLQQYVNQFDTTSLGRVDRRKILQAFLRYELLCKTYGPVAGKTDTQGESHRTGRDPFDGFLLDQSDPFLYWNWYILYMYERRLPGEIELQLLPCVREYVLAMYGALIAHQVGAPIPVPGEHPDYENAPLKGGVGNFPDRSPSNEPEGLHYLGGPSWSDVPVSLMATVGFDLLTTTLTSSSHEFFRFTFKFSMDIRQRPPLVDKTNVNLPITTRDRRALTSWYCNDYLRLNRQRAWPLFCNAHQYPQIPSLDEYERVYGPGQGPGPMEGLIGWELGVDRSRTELIAHGQGRMAYSSLIPKLKPFWE</sequence>
<dbReference type="eggNOG" id="ENOG502T4IX">
    <property type="taxonomic scope" value="Eukaryota"/>
</dbReference>
<accession>C7Z7K5</accession>
<evidence type="ECO:0000313" key="1">
    <source>
        <dbReference type="EMBL" id="EEU40890.1"/>
    </source>
</evidence>
<gene>
    <name evidence="1" type="ORF">NECHADRAFT_76459</name>
</gene>
<dbReference type="HOGENOM" id="CLU_582758_0_0_1"/>